<dbReference type="PROSITE" id="PS51257">
    <property type="entry name" value="PROKAR_LIPOPROTEIN"/>
    <property type="match status" value="1"/>
</dbReference>
<dbReference type="InterPro" id="IPR005532">
    <property type="entry name" value="SUMF_dom"/>
</dbReference>
<evidence type="ECO:0000256" key="1">
    <source>
        <dbReference type="SAM" id="MobiDB-lite"/>
    </source>
</evidence>
<accession>A0A6L5X8J8</accession>
<protein>
    <submittedName>
        <fullName evidence="3">SUMF1/EgtB/PvdO family nonheme iron enzyme</fullName>
    </submittedName>
</protein>
<dbReference type="InterPro" id="IPR016187">
    <property type="entry name" value="CTDL_fold"/>
</dbReference>
<name>A0A6L5X8J8_9BACT</name>
<dbReference type="AlphaFoldDB" id="A0A6L5X8J8"/>
<feature type="compositionally biased region" description="Basic and acidic residues" evidence="1">
    <location>
        <begin position="127"/>
        <end position="140"/>
    </location>
</feature>
<organism evidence="3 4">
    <name type="scientific">Sodaliphilus pleomorphus</name>
    <dbReference type="NCBI Taxonomy" id="2606626"/>
    <lineage>
        <taxon>Bacteria</taxon>
        <taxon>Pseudomonadati</taxon>
        <taxon>Bacteroidota</taxon>
        <taxon>Bacteroidia</taxon>
        <taxon>Bacteroidales</taxon>
        <taxon>Muribaculaceae</taxon>
        <taxon>Sodaliphilus</taxon>
    </lineage>
</organism>
<dbReference type="PANTHER" id="PTHR23150">
    <property type="entry name" value="SULFATASE MODIFYING FACTOR 1, 2"/>
    <property type="match status" value="1"/>
</dbReference>
<dbReference type="SUPFAM" id="SSF56436">
    <property type="entry name" value="C-type lectin-like"/>
    <property type="match status" value="1"/>
</dbReference>
<feature type="domain" description="Sulfatase-modifying factor enzyme-like" evidence="2">
    <location>
        <begin position="50"/>
        <end position="469"/>
    </location>
</feature>
<feature type="region of interest" description="Disordered" evidence="1">
    <location>
        <begin position="127"/>
        <end position="147"/>
    </location>
</feature>
<dbReference type="Proteomes" id="UP000483362">
    <property type="component" value="Unassembled WGS sequence"/>
</dbReference>
<dbReference type="Gene3D" id="3.90.1580.10">
    <property type="entry name" value="paralog of FGE (formylglycine-generating enzyme)"/>
    <property type="match status" value="2"/>
</dbReference>
<proteinExistence type="predicted"/>
<dbReference type="Pfam" id="PF03781">
    <property type="entry name" value="FGE-sulfatase"/>
    <property type="match status" value="1"/>
</dbReference>
<dbReference type="InterPro" id="IPR042095">
    <property type="entry name" value="SUMF_sf"/>
</dbReference>
<dbReference type="PANTHER" id="PTHR23150:SF19">
    <property type="entry name" value="FORMYLGLYCINE-GENERATING ENZYME"/>
    <property type="match status" value="1"/>
</dbReference>
<dbReference type="RefSeq" id="WP_154327336.1">
    <property type="nucleotide sequence ID" value="NZ_CP045696.1"/>
</dbReference>
<evidence type="ECO:0000313" key="4">
    <source>
        <dbReference type="Proteomes" id="UP000483362"/>
    </source>
</evidence>
<dbReference type="GO" id="GO:0120147">
    <property type="term" value="F:formylglycine-generating oxidase activity"/>
    <property type="evidence" value="ECO:0007669"/>
    <property type="project" value="TreeGrafter"/>
</dbReference>
<evidence type="ECO:0000259" key="2">
    <source>
        <dbReference type="Pfam" id="PF03781"/>
    </source>
</evidence>
<evidence type="ECO:0000313" key="3">
    <source>
        <dbReference type="EMBL" id="MSS16640.1"/>
    </source>
</evidence>
<comment type="caution">
    <text evidence="3">The sequence shown here is derived from an EMBL/GenBank/DDBJ whole genome shotgun (WGS) entry which is preliminary data.</text>
</comment>
<dbReference type="InterPro" id="IPR051043">
    <property type="entry name" value="Sulfatase_Mod_Factor_Kinase"/>
</dbReference>
<keyword evidence="4" id="KW-1185">Reference proteome</keyword>
<reference evidence="3 4" key="1">
    <citation type="submission" date="2019-08" db="EMBL/GenBank/DDBJ databases">
        <title>In-depth cultivation of the pig gut microbiome towards novel bacterial diversity and tailored functional studies.</title>
        <authorList>
            <person name="Wylensek D."/>
            <person name="Hitch T.C.A."/>
            <person name="Clavel T."/>
        </authorList>
    </citation>
    <scope>NUCLEOTIDE SEQUENCE [LARGE SCALE GENOMIC DNA]</scope>
    <source>
        <strain evidence="3 4">Oil-RF-744-WCA-WT-10</strain>
    </source>
</reference>
<gene>
    <name evidence="3" type="ORF">FYJ29_02470</name>
</gene>
<sequence>MKKPLIIILTAVLMTTIMTSCFSGRRSINTQGGEVTGIGATTFSEPTPYGMVLVDCGSMKEGPAQRDSLWGIDSVARGVSVDAFWMDETEITNSKYKQFLYWVRDSIIRERLADPAYGGNEDFKIEEDKEGNPVKPHLDWSKNIPWKNPSEDEERAIESVYRTNPITGNKELDPEQMNYRYEVYNMTEAVKRKNRLDPTRRDYNTDHAVPTSNPVISKDTAYIDDEGKIVRQTITRPLSSQYDFVNTYIVNIFPDTTCWVNDFENAYNEPYVRMYFASGNYNNYPVVGVSWDQANAFCNWRTEFLRKSLGKEGVYIEPYRLPTEAEWEYAARAGVNKNKYPWEGDMPLSEDEGCFYANFKPQEGNYVRDGSIISSPVGTYQPNDFGLYDMAGNVSEWTSTAYTESIDKMTSDLNPEYRYNVAKEDPYKMSRKIVRGGSWKDVAHNIRSDIRMWEYENEQRSYIGFRCVRSKVGYAKAKRKK</sequence>
<dbReference type="EMBL" id="VULT01000003">
    <property type="protein sequence ID" value="MSS16640.1"/>
    <property type="molecule type" value="Genomic_DNA"/>
</dbReference>